<evidence type="ECO:0000313" key="1">
    <source>
        <dbReference type="EMBL" id="OJA15928.1"/>
    </source>
</evidence>
<dbReference type="Proteomes" id="UP000183567">
    <property type="component" value="Unassembled WGS sequence"/>
</dbReference>
<comment type="caution">
    <text evidence="1">The sequence shown here is derived from an EMBL/GenBank/DDBJ whole genome shotgun (WGS) entry which is preliminary data.</text>
</comment>
<protein>
    <submittedName>
        <fullName evidence="1">Uncharacterized protein</fullName>
    </submittedName>
</protein>
<organism evidence="1 2">
    <name type="scientific">Rhizopogon vesiculosus</name>
    <dbReference type="NCBI Taxonomy" id="180088"/>
    <lineage>
        <taxon>Eukaryota</taxon>
        <taxon>Fungi</taxon>
        <taxon>Dikarya</taxon>
        <taxon>Basidiomycota</taxon>
        <taxon>Agaricomycotina</taxon>
        <taxon>Agaricomycetes</taxon>
        <taxon>Agaricomycetidae</taxon>
        <taxon>Boletales</taxon>
        <taxon>Suillineae</taxon>
        <taxon>Rhizopogonaceae</taxon>
        <taxon>Rhizopogon</taxon>
    </lineage>
</organism>
<keyword evidence="2" id="KW-1185">Reference proteome</keyword>
<gene>
    <name evidence="1" type="ORF">AZE42_02637</name>
</gene>
<accession>A0A1J8QR70</accession>
<sequence length="18" mass="2090">MLSVERCLTTLKSLLRIL</sequence>
<name>A0A1J8QR70_9AGAM</name>
<proteinExistence type="predicted"/>
<dbReference type="AlphaFoldDB" id="A0A1J8QR70"/>
<reference evidence="1 2" key="1">
    <citation type="submission" date="2016-03" db="EMBL/GenBank/DDBJ databases">
        <title>Comparative genomics of the ectomycorrhizal sister species Rhizopogon vinicolor and Rhizopogon vesiculosus (Basidiomycota: Boletales) reveals a divergence of the mating type B locus.</title>
        <authorList>
            <person name="Mujic A.B."/>
            <person name="Kuo A."/>
            <person name="Tritt A."/>
            <person name="Lipzen A."/>
            <person name="Chen C."/>
            <person name="Johnson J."/>
            <person name="Sharma A."/>
            <person name="Barry K."/>
            <person name="Grigoriev I.V."/>
            <person name="Spatafora J.W."/>
        </authorList>
    </citation>
    <scope>NUCLEOTIDE SEQUENCE [LARGE SCALE GENOMIC DNA]</scope>
    <source>
        <strain evidence="1 2">AM-OR11-056</strain>
    </source>
</reference>
<dbReference type="EMBL" id="LVVM01002785">
    <property type="protein sequence ID" value="OJA15928.1"/>
    <property type="molecule type" value="Genomic_DNA"/>
</dbReference>
<evidence type="ECO:0000313" key="2">
    <source>
        <dbReference type="Proteomes" id="UP000183567"/>
    </source>
</evidence>